<feature type="transmembrane region" description="Helical" evidence="1">
    <location>
        <begin position="276"/>
        <end position="295"/>
    </location>
</feature>
<comment type="caution">
    <text evidence="4">The sequence shown here is derived from an EMBL/GenBank/DDBJ whole genome shotgun (WGS) entry which is preliminary data.</text>
</comment>
<feature type="transmembrane region" description="Helical" evidence="1">
    <location>
        <begin position="213"/>
        <end position="234"/>
    </location>
</feature>
<feature type="domain" description="GGDEF" evidence="3">
    <location>
        <begin position="368"/>
        <end position="507"/>
    </location>
</feature>
<accession>A0ABV3PCC7</accession>
<dbReference type="CDD" id="cd01948">
    <property type="entry name" value="EAL"/>
    <property type="match status" value="1"/>
</dbReference>
<dbReference type="CDD" id="cd01949">
    <property type="entry name" value="GGDEF"/>
    <property type="match status" value="1"/>
</dbReference>
<keyword evidence="1" id="KW-1133">Transmembrane helix</keyword>
<evidence type="ECO:0000313" key="4">
    <source>
        <dbReference type="EMBL" id="MEW9267275.1"/>
    </source>
</evidence>
<keyword evidence="1" id="KW-0812">Transmembrane</keyword>
<proteinExistence type="predicted"/>
<dbReference type="Pfam" id="PF00563">
    <property type="entry name" value="EAL"/>
    <property type="match status" value="1"/>
</dbReference>
<dbReference type="SMART" id="SM00267">
    <property type="entry name" value="GGDEF"/>
    <property type="match status" value="1"/>
</dbReference>
<dbReference type="Gene3D" id="3.30.70.270">
    <property type="match status" value="1"/>
</dbReference>
<evidence type="ECO:0000256" key="1">
    <source>
        <dbReference type="SAM" id="Phobius"/>
    </source>
</evidence>
<organism evidence="4 5">
    <name type="scientific">Kineococcus endophyticus</name>
    <dbReference type="NCBI Taxonomy" id="1181883"/>
    <lineage>
        <taxon>Bacteria</taxon>
        <taxon>Bacillati</taxon>
        <taxon>Actinomycetota</taxon>
        <taxon>Actinomycetes</taxon>
        <taxon>Kineosporiales</taxon>
        <taxon>Kineosporiaceae</taxon>
        <taxon>Kineococcus</taxon>
    </lineage>
</organism>
<feature type="transmembrane region" description="Helical" evidence="1">
    <location>
        <begin position="113"/>
        <end position="133"/>
    </location>
</feature>
<dbReference type="EMBL" id="JBFNQN010000016">
    <property type="protein sequence ID" value="MEW9267275.1"/>
    <property type="molecule type" value="Genomic_DNA"/>
</dbReference>
<dbReference type="Proteomes" id="UP001555826">
    <property type="component" value="Unassembled WGS sequence"/>
</dbReference>
<name>A0ABV3PCC7_9ACTN</name>
<evidence type="ECO:0000313" key="5">
    <source>
        <dbReference type="Proteomes" id="UP001555826"/>
    </source>
</evidence>
<sequence>MTHPRSWSPIRRVVAVSRRRGWPAVVLSVLLLAALAQVPLALTGGGAWPTVRFALALVAVTATWRVLVWRARRATAEGLVWRLFSWGCFLYGVGAVSTAAVAAVPGLQPYTDVPNAVCAALTFPLAYRALVRWSRRSAGVDPDDLLNGVSAVLVVAALVGVGVALRAGDGVDSGLLGSASWREQLLVLQDACVFILLGAALTAAFTARLHRDVRIWLVFAAYCLAGAGGVAALVDGGTRPTWALPLWAAGLVALAAAAVLEARFEPTQTSDPVKSTVGSFVVVAAGLAVATVVLLAGAPRGLALCALLGVLGSSVRLLVNLFELAQLAVSRREALTDDLTGIANRRALVRHLDEVLAHRAATTEGPTAGVQVLVFDLDHFKEVNDSLGHGAGDGLLQMLTQRIAPELPASAVFARLGGDEFVVVSDDGVPGDRVLAVLDGAQREPFPVGGVSVHADLSVGRATWEASPAASGPVVDATVLLRRADTAMYDAKRTGRAVGGSVVTYDPDRHGDTHGLLSTVAELRHGIAAGQLRVHFQPQLHSGDGTLSGVEALVRWQHPVRGLLAPGEFLDVAESHGLMDAVTQEVLRQSVAQQAAWRRRGLVVRMSVNLSAGTLLDASLPETVAALLARHDVPATSLVLEVTETALLREPERSLAVVEALGALGVQGSIDDFGTGYSSLTQLRQLPVSELKLDRSFTADLLSDPRAAAIVAHTVGLAHALQLRVVAEGVEDEETLAALTGLGCDETQGFLHARPLPAPEFEAWCAAREGAVPGPRSPVSAG</sequence>
<dbReference type="SMART" id="SM00052">
    <property type="entry name" value="EAL"/>
    <property type="match status" value="1"/>
</dbReference>
<keyword evidence="1" id="KW-0472">Membrane</keyword>
<dbReference type="SUPFAM" id="SSF55073">
    <property type="entry name" value="Nucleotide cyclase"/>
    <property type="match status" value="1"/>
</dbReference>
<feature type="transmembrane region" description="Helical" evidence="1">
    <location>
        <begin position="185"/>
        <end position="206"/>
    </location>
</feature>
<feature type="transmembrane region" description="Helical" evidence="1">
    <location>
        <begin position="83"/>
        <end position="107"/>
    </location>
</feature>
<dbReference type="PANTHER" id="PTHR33121:SF71">
    <property type="entry name" value="OXYGEN SENSOR PROTEIN DOSP"/>
    <property type="match status" value="1"/>
</dbReference>
<dbReference type="InterPro" id="IPR035919">
    <property type="entry name" value="EAL_sf"/>
</dbReference>
<feature type="transmembrane region" description="Helical" evidence="1">
    <location>
        <begin position="53"/>
        <end position="71"/>
    </location>
</feature>
<dbReference type="Pfam" id="PF00990">
    <property type="entry name" value="GGDEF"/>
    <property type="match status" value="1"/>
</dbReference>
<dbReference type="PANTHER" id="PTHR33121">
    <property type="entry name" value="CYCLIC DI-GMP PHOSPHODIESTERASE PDEF"/>
    <property type="match status" value="1"/>
</dbReference>
<feature type="domain" description="EAL" evidence="2">
    <location>
        <begin position="516"/>
        <end position="769"/>
    </location>
</feature>
<dbReference type="PROSITE" id="PS50887">
    <property type="entry name" value="GGDEF"/>
    <property type="match status" value="1"/>
</dbReference>
<keyword evidence="5" id="KW-1185">Reference proteome</keyword>
<feature type="transmembrane region" description="Helical" evidence="1">
    <location>
        <begin position="246"/>
        <end position="264"/>
    </location>
</feature>
<reference evidence="4 5" key="1">
    <citation type="submission" date="2024-07" db="EMBL/GenBank/DDBJ databases">
        <authorList>
            <person name="Thanompreechachai J."/>
            <person name="Duangmal K."/>
        </authorList>
    </citation>
    <scope>NUCLEOTIDE SEQUENCE [LARGE SCALE GENOMIC DNA]</scope>
    <source>
        <strain evidence="4 5">KCTC 19886</strain>
    </source>
</reference>
<dbReference type="PROSITE" id="PS50883">
    <property type="entry name" value="EAL"/>
    <property type="match status" value="1"/>
</dbReference>
<dbReference type="InterPro" id="IPR050706">
    <property type="entry name" value="Cyclic-di-GMP_PDE-like"/>
</dbReference>
<dbReference type="InterPro" id="IPR029787">
    <property type="entry name" value="Nucleotide_cyclase"/>
</dbReference>
<gene>
    <name evidence="4" type="ORF">AB1207_21200</name>
</gene>
<evidence type="ECO:0000259" key="2">
    <source>
        <dbReference type="PROSITE" id="PS50883"/>
    </source>
</evidence>
<dbReference type="Gene3D" id="3.20.20.450">
    <property type="entry name" value="EAL domain"/>
    <property type="match status" value="1"/>
</dbReference>
<feature type="transmembrane region" description="Helical" evidence="1">
    <location>
        <begin position="145"/>
        <end position="165"/>
    </location>
</feature>
<dbReference type="InterPro" id="IPR043128">
    <property type="entry name" value="Rev_trsase/Diguanyl_cyclase"/>
</dbReference>
<dbReference type="InterPro" id="IPR000160">
    <property type="entry name" value="GGDEF_dom"/>
</dbReference>
<evidence type="ECO:0000259" key="3">
    <source>
        <dbReference type="PROSITE" id="PS50887"/>
    </source>
</evidence>
<dbReference type="InterPro" id="IPR001633">
    <property type="entry name" value="EAL_dom"/>
</dbReference>
<dbReference type="SUPFAM" id="SSF141868">
    <property type="entry name" value="EAL domain-like"/>
    <property type="match status" value="1"/>
</dbReference>
<protein>
    <submittedName>
        <fullName evidence="4">EAL domain-containing protein</fullName>
    </submittedName>
</protein>
<dbReference type="NCBIfam" id="TIGR00254">
    <property type="entry name" value="GGDEF"/>
    <property type="match status" value="1"/>
</dbReference>